<dbReference type="OrthoDB" id="3619557at2"/>
<accession>A0A495XMA9</accession>
<sequence>MSYPGFRTGYHVRLNGRDYKAAYTPGRDTVHIVVSAEENPDPSRFEWRPYYKGWVAEIPVAECERVFSVNTFCTYQGYRCEVVRFFDDGTVEIEYRDWNGSWAGGPGGFVQHNKYEFLKTVPASELHDYHEEQRDQLFEDWRERTFPKEGS</sequence>
<dbReference type="EMBL" id="RBXR01000001">
    <property type="protein sequence ID" value="RKT75042.1"/>
    <property type="molecule type" value="Genomic_DNA"/>
</dbReference>
<gene>
    <name evidence="1" type="ORF">DFJ66_8419</name>
</gene>
<organism evidence="1 2">
    <name type="scientific">Saccharothrix variisporea</name>
    <dbReference type="NCBI Taxonomy" id="543527"/>
    <lineage>
        <taxon>Bacteria</taxon>
        <taxon>Bacillati</taxon>
        <taxon>Actinomycetota</taxon>
        <taxon>Actinomycetes</taxon>
        <taxon>Pseudonocardiales</taxon>
        <taxon>Pseudonocardiaceae</taxon>
        <taxon>Saccharothrix</taxon>
    </lineage>
</organism>
<comment type="caution">
    <text evidence="1">The sequence shown here is derived from an EMBL/GenBank/DDBJ whole genome shotgun (WGS) entry which is preliminary data.</text>
</comment>
<dbReference type="RefSeq" id="WP_147459544.1">
    <property type="nucleotide sequence ID" value="NZ_JBIUBA010000011.1"/>
</dbReference>
<evidence type="ECO:0000313" key="1">
    <source>
        <dbReference type="EMBL" id="RKT75042.1"/>
    </source>
</evidence>
<reference evidence="1 2" key="1">
    <citation type="submission" date="2018-10" db="EMBL/GenBank/DDBJ databases">
        <title>Sequencing the genomes of 1000 actinobacteria strains.</title>
        <authorList>
            <person name="Klenk H.-P."/>
        </authorList>
    </citation>
    <scope>NUCLEOTIDE SEQUENCE [LARGE SCALE GENOMIC DNA]</scope>
    <source>
        <strain evidence="1 2">DSM 43911</strain>
    </source>
</reference>
<dbReference type="Proteomes" id="UP000272729">
    <property type="component" value="Unassembled WGS sequence"/>
</dbReference>
<dbReference type="AlphaFoldDB" id="A0A495XMA9"/>
<name>A0A495XMA9_9PSEU</name>
<proteinExistence type="predicted"/>
<evidence type="ECO:0000313" key="2">
    <source>
        <dbReference type="Proteomes" id="UP000272729"/>
    </source>
</evidence>
<keyword evidence="2" id="KW-1185">Reference proteome</keyword>
<protein>
    <submittedName>
        <fullName evidence="1">Uncharacterized protein</fullName>
    </submittedName>
</protein>